<reference evidence="1 2" key="1">
    <citation type="submission" date="2018-03" db="EMBL/GenBank/DDBJ databases">
        <title>Genomic Encyclopedia of Type Strains, Phase III (KMG-III): the genomes of soil and plant-associated and newly described type strains.</title>
        <authorList>
            <person name="Whitman W."/>
        </authorList>
    </citation>
    <scope>NUCLEOTIDE SEQUENCE [LARGE SCALE GENOMIC DNA]</scope>
    <source>
        <strain evidence="1 2">CGMCC 1.12700</strain>
    </source>
</reference>
<proteinExistence type="predicted"/>
<dbReference type="Proteomes" id="UP000240572">
    <property type="component" value="Unassembled WGS sequence"/>
</dbReference>
<accession>A0A2P8D0J4</accession>
<keyword evidence="2" id="KW-1185">Reference proteome</keyword>
<gene>
    <name evidence="1" type="ORF">B0I18_107149</name>
</gene>
<dbReference type="RefSeq" id="WP_106524015.1">
    <property type="nucleotide sequence ID" value="NZ_PYGD01000007.1"/>
</dbReference>
<dbReference type="AlphaFoldDB" id="A0A2P8D0J4"/>
<comment type="caution">
    <text evidence="1">The sequence shown here is derived from an EMBL/GenBank/DDBJ whole genome shotgun (WGS) entry which is preliminary data.</text>
</comment>
<sequence>MNKQLTVEQLKTAQQKMQEDIRTAINEFIGYTGAVPKIAIDISAIRTVESSKPVGHTIDVKTKVIVKG</sequence>
<evidence type="ECO:0000313" key="1">
    <source>
        <dbReference type="EMBL" id="PSK90739.1"/>
    </source>
</evidence>
<protein>
    <submittedName>
        <fullName evidence="1">Uncharacterized protein</fullName>
    </submittedName>
</protein>
<organism evidence="1 2">
    <name type="scientific">Taibaiella chishuiensis</name>
    <dbReference type="NCBI Taxonomy" id="1434707"/>
    <lineage>
        <taxon>Bacteria</taxon>
        <taxon>Pseudomonadati</taxon>
        <taxon>Bacteroidota</taxon>
        <taxon>Chitinophagia</taxon>
        <taxon>Chitinophagales</taxon>
        <taxon>Chitinophagaceae</taxon>
        <taxon>Taibaiella</taxon>
    </lineage>
</organism>
<dbReference type="EMBL" id="PYGD01000007">
    <property type="protein sequence ID" value="PSK90739.1"/>
    <property type="molecule type" value="Genomic_DNA"/>
</dbReference>
<name>A0A2P8D0J4_9BACT</name>
<evidence type="ECO:0000313" key="2">
    <source>
        <dbReference type="Proteomes" id="UP000240572"/>
    </source>
</evidence>